<dbReference type="EMBL" id="CM042025">
    <property type="protein sequence ID" value="KAI3808859.1"/>
    <property type="molecule type" value="Genomic_DNA"/>
</dbReference>
<sequence>MKPLSSNSCSWLDNSCISECARRYGDRATGADPGTSRSGTRLVLVAVNQDEVNGREATPVSLKNKMCMVEVRHYVKGRDPQISVEQLMLQVCIGTDSGTGSACCDTKIGN</sequence>
<proteinExistence type="predicted"/>
<protein>
    <submittedName>
        <fullName evidence="1">Uncharacterized protein</fullName>
    </submittedName>
</protein>
<accession>A0ACB9ILG7</accession>
<keyword evidence="2" id="KW-1185">Reference proteome</keyword>
<name>A0ACB9ILG7_9ASTR</name>
<evidence type="ECO:0000313" key="1">
    <source>
        <dbReference type="EMBL" id="KAI3808859.1"/>
    </source>
</evidence>
<reference evidence="1 2" key="2">
    <citation type="journal article" date="2022" name="Mol. Ecol. Resour.">
        <title>The genomes of chicory, endive, great burdock and yacon provide insights into Asteraceae paleo-polyploidization history and plant inulin production.</title>
        <authorList>
            <person name="Fan W."/>
            <person name="Wang S."/>
            <person name="Wang H."/>
            <person name="Wang A."/>
            <person name="Jiang F."/>
            <person name="Liu H."/>
            <person name="Zhao H."/>
            <person name="Xu D."/>
            <person name="Zhang Y."/>
        </authorList>
    </citation>
    <scope>NUCLEOTIDE SEQUENCE [LARGE SCALE GENOMIC DNA]</scope>
    <source>
        <strain evidence="2">cv. Yunnan</strain>
        <tissue evidence="1">Leaves</tissue>
    </source>
</reference>
<dbReference type="Proteomes" id="UP001056120">
    <property type="component" value="Linkage Group LG08"/>
</dbReference>
<evidence type="ECO:0000313" key="2">
    <source>
        <dbReference type="Proteomes" id="UP001056120"/>
    </source>
</evidence>
<reference evidence="2" key="1">
    <citation type="journal article" date="2022" name="Mol. Ecol. Resour.">
        <title>The genomes of chicory, endive, great burdock and yacon provide insights into Asteraceae palaeo-polyploidization history and plant inulin production.</title>
        <authorList>
            <person name="Fan W."/>
            <person name="Wang S."/>
            <person name="Wang H."/>
            <person name="Wang A."/>
            <person name="Jiang F."/>
            <person name="Liu H."/>
            <person name="Zhao H."/>
            <person name="Xu D."/>
            <person name="Zhang Y."/>
        </authorList>
    </citation>
    <scope>NUCLEOTIDE SEQUENCE [LARGE SCALE GENOMIC DNA]</scope>
    <source>
        <strain evidence="2">cv. Yunnan</strain>
    </source>
</reference>
<organism evidence="1 2">
    <name type="scientific">Smallanthus sonchifolius</name>
    <dbReference type="NCBI Taxonomy" id="185202"/>
    <lineage>
        <taxon>Eukaryota</taxon>
        <taxon>Viridiplantae</taxon>
        <taxon>Streptophyta</taxon>
        <taxon>Embryophyta</taxon>
        <taxon>Tracheophyta</taxon>
        <taxon>Spermatophyta</taxon>
        <taxon>Magnoliopsida</taxon>
        <taxon>eudicotyledons</taxon>
        <taxon>Gunneridae</taxon>
        <taxon>Pentapetalae</taxon>
        <taxon>asterids</taxon>
        <taxon>campanulids</taxon>
        <taxon>Asterales</taxon>
        <taxon>Asteraceae</taxon>
        <taxon>Asteroideae</taxon>
        <taxon>Heliantheae alliance</taxon>
        <taxon>Millerieae</taxon>
        <taxon>Smallanthus</taxon>
    </lineage>
</organism>
<comment type="caution">
    <text evidence="1">The sequence shown here is derived from an EMBL/GenBank/DDBJ whole genome shotgun (WGS) entry which is preliminary data.</text>
</comment>
<gene>
    <name evidence="1" type="ORF">L1987_24822</name>
</gene>